<feature type="binding site" evidence="6">
    <location>
        <position position="104"/>
    </location>
    <ligand>
        <name>(6S)-NADPHX</name>
        <dbReference type="ChEBI" id="CHEBI:64076"/>
    </ligand>
</feature>
<evidence type="ECO:0000256" key="2">
    <source>
        <dbReference type="ARBA" id="ARBA00022840"/>
    </source>
</evidence>
<dbReference type="GO" id="GO:0046496">
    <property type="term" value="P:nicotinamide nucleotide metabolic process"/>
    <property type="evidence" value="ECO:0007669"/>
    <property type="project" value="UniProtKB-UniRule"/>
</dbReference>
<feature type="binding site" evidence="6">
    <location>
        <begin position="190"/>
        <end position="194"/>
    </location>
    <ligand>
        <name>AMP</name>
        <dbReference type="ChEBI" id="CHEBI:456215"/>
    </ligand>
</feature>
<dbReference type="SUPFAM" id="SSF53613">
    <property type="entry name" value="Ribokinase-like"/>
    <property type="match status" value="1"/>
</dbReference>
<dbReference type="Gene3D" id="3.40.1190.20">
    <property type="match status" value="1"/>
</dbReference>
<evidence type="ECO:0000256" key="3">
    <source>
        <dbReference type="ARBA" id="ARBA00022857"/>
    </source>
</evidence>
<keyword evidence="4 6" id="KW-0520">NAD</keyword>
<sequence length="277" mass="29861">MVKILQEDWVQSHRKERALDGHKRSFGHVWVIAGSEGTLGASILSSRAALRAGCGLVTAIIPKDGVTALLANSPEIMYAINEGKSVLENLPLYEENTAIVFGPGVGLSEQASEELHYLLEHVKVPIVIDADGLTLLAQHPEWYALLSHNHILTPHLGELSRLVGKTVDAESALVEAQKFVQHYPVQLVVKGRNSQIFTSDRKQWMNSTGNDGMATAGSGDVLSGIIASLAAQSYSPDLATCLGVYYHGLAGDMYASTYSKSSLVAGDLIEMLKQIKI</sequence>
<dbReference type="PROSITE" id="PS51383">
    <property type="entry name" value="YJEF_C_3"/>
    <property type="match status" value="1"/>
</dbReference>
<dbReference type="RefSeq" id="WP_109322639.1">
    <property type="nucleotide sequence ID" value="NZ_CP029346.1"/>
</dbReference>
<dbReference type="EMBL" id="CP029346">
    <property type="protein sequence ID" value="AWL08923.1"/>
    <property type="molecule type" value="Genomic_DNA"/>
</dbReference>
<gene>
    <name evidence="6" type="primary">nnrD</name>
    <name evidence="8" type="ORF">HME7025_01059</name>
</gene>
<dbReference type="KEGG" id="psez:HME7025_01059"/>
<feature type="domain" description="YjeF C-terminal" evidence="7">
    <location>
        <begin position="6"/>
        <end position="277"/>
    </location>
</feature>
<protein>
    <recommendedName>
        <fullName evidence="6">ADP-dependent (S)-NAD(P)H-hydrate dehydratase</fullName>
        <ecNumber evidence="6">4.2.1.136</ecNumber>
    </recommendedName>
    <alternativeName>
        <fullName evidence="6">ADP-dependent NAD(P)HX dehydratase</fullName>
    </alternativeName>
</protein>
<keyword evidence="1 6" id="KW-0547">Nucleotide-binding</keyword>
<dbReference type="PANTHER" id="PTHR12592:SF0">
    <property type="entry name" value="ATP-DEPENDENT (S)-NAD(P)H-HYDRATE DEHYDRATASE"/>
    <property type="match status" value="1"/>
</dbReference>
<comment type="catalytic activity">
    <reaction evidence="6">
        <text>(6S)-NADPHX + ADP = AMP + phosphate + NADPH + H(+)</text>
        <dbReference type="Rhea" id="RHEA:32235"/>
        <dbReference type="ChEBI" id="CHEBI:15378"/>
        <dbReference type="ChEBI" id="CHEBI:43474"/>
        <dbReference type="ChEBI" id="CHEBI:57783"/>
        <dbReference type="ChEBI" id="CHEBI:64076"/>
        <dbReference type="ChEBI" id="CHEBI:456215"/>
        <dbReference type="ChEBI" id="CHEBI:456216"/>
        <dbReference type="EC" id="4.2.1.136"/>
    </reaction>
</comment>
<keyword evidence="9" id="KW-1185">Reference proteome</keyword>
<dbReference type="PROSITE" id="PS01050">
    <property type="entry name" value="YJEF_C_2"/>
    <property type="match status" value="1"/>
</dbReference>
<comment type="subunit">
    <text evidence="6">Homotetramer.</text>
</comment>
<proteinExistence type="inferred from homology"/>
<dbReference type="OrthoDB" id="9806925at2"/>
<dbReference type="GO" id="GO:0052855">
    <property type="term" value="F:ADP-dependent NAD(P)H-hydrate dehydratase activity"/>
    <property type="evidence" value="ECO:0007669"/>
    <property type="project" value="UniProtKB-UniRule"/>
</dbReference>
<dbReference type="AlphaFoldDB" id="A0A2S2DU79"/>
<evidence type="ECO:0000256" key="4">
    <source>
        <dbReference type="ARBA" id="ARBA00023027"/>
    </source>
</evidence>
<feature type="binding site" evidence="6">
    <location>
        <position position="41"/>
    </location>
    <ligand>
        <name>(6S)-NADPHX</name>
        <dbReference type="ChEBI" id="CHEBI:64076"/>
    </ligand>
</feature>
<accession>A0A2S2DU79</accession>
<evidence type="ECO:0000256" key="1">
    <source>
        <dbReference type="ARBA" id="ARBA00022741"/>
    </source>
</evidence>
<dbReference type="InterPro" id="IPR029056">
    <property type="entry name" value="Ribokinase-like"/>
</dbReference>
<dbReference type="NCBIfam" id="TIGR00196">
    <property type="entry name" value="yjeF_cterm"/>
    <property type="match status" value="1"/>
</dbReference>
<keyword evidence="3 6" id="KW-0521">NADP</keyword>
<evidence type="ECO:0000256" key="5">
    <source>
        <dbReference type="ARBA" id="ARBA00023239"/>
    </source>
</evidence>
<name>A0A2S2DU79_9BACT</name>
<dbReference type="InterPro" id="IPR000631">
    <property type="entry name" value="CARKD"/>
</dbReference>
<feature type="binding site" evidence="6">
    <location>
        <position position="155"/>
    </location>
    <ligand>
        <name>(6S)-NADPHX</name>
        <dbReference type="ChEBI" id="CHEBI:64076"/>
    </ligand>
</feature>
<dbReference type="Proteomes" id="UP000245468">
    <property type="component" value="Chromosome"/>
</dbReference>
<evidence type="ECO:0000256" key="6">
    <source>
        <dbReference type="HAMAP-Rule" id="MF_01965"/>
    </source>
</evidence>
<keyword evidence="5 6" id="KW-0456">Lyase</keyword>
<organism evidence="8 9">
    <name type="scientific">Aquirufa nivalisilvae</name>
    <dbReference type="NCBI Taxonomy" id="2516557"/>
    <lineage>
        <taxon>Bacteria</taxon>
        <taxon>Pseudomonadati</taxon>
        <taxon>Bacteroidota</taxon>
        <taxon>Cytophagia</taxon>
        <taxon>Cytophagales</taxon>
        <taxon>Flectobacillaceae</taxon>
        <taxon>Aquirufa</taxon>
    </lineage>
</organism>
<evidence type="ECO:0000313" key="8">
    <source>
        <dbReference type="EMBL" id="AWL08923.1"/>
    </source>
</evidence>
<evidence type="ECO:0000313" key="9">
    <source>
        <dbReference type="Proteomes" id="UP000245468"/>
    </source>
</evidence>
<feature type="binding site" evidence="6">
    <location>
        <position position="219"/>
    </location>
    <ligand>
        <name>AMP</name>
        <dbReference type="ChEBI" id="CHEBI:456215"/>
    </ligand>
</feature>
<reference evidence="9" key="1">
    <citation type="submission" date="2018-05" db="EMBL/GenBank/DDBJ databases">
        <title>Pseudarcicella sp. HME7025 Genome sequencing and assembly.</title>
        <authorList>
            <person name="Kim H."/>
            <person name="Kang H."/>
            <person name="Joh K."/>
        </authorList>
    </citation>
    <scope>NUCLEOTIDE SEQUENCE [LARGE SCALE GENOMIC DNA]</scope>
    <source>
        <strain evidence="9">HME7025</strain>
    </source>
</reference>
<evidence type="ECO:0000259" key="7">
    <source>
        <dbReference type="PROSITE" id="PS51383"/>
    </source>
</evidence>
<dbReference type="GO" id="GO:0052856">
    <property type="term" value="F:NAD(P)HX epimerase activity"/>
    <property type="evidence" value="ECO:0007669"/>
    <property type="project" value="TreeGrafter"/>
</dbReference>
<dbReference type="EC" id="4.2.1.136" evidence="6"/>
<dbReference type="HAMAP" id="MF_01965">
    <property type="entry name" value="NADHX_dehydratase"/>
    <property type="match status" value="1"/>
</dbReference>
<comment type="function">
    <text evidence="6">Catalyzes the dehydration of the S-form of NAD(P)HX at the expense of ADP, which is converted to AMP. Together with NAD(P)HX epimerase, which catalyzes the epimerization of the S- and R-forms, the enzyme allows the repair of both epimers of NAD(P)HX, a damaged form of NAD(P)H that is a result of enzymatic or heat-dependent hydration.</text>
</comment>
<dbReference type="PANTHER" id="PTHR12592">
    <property type="entry name" value="ATP-DEPENDENT (S)-NAD(P)H-HYDRATE DEHYDRATASE FAMILY MEMBER"/>
    <property type="match status" value="1"/>
</dbReference>
<dbReference type="GO" id="GO:0110051">
    <property type="term" value="P:metabolite repair"/>
    <property type="evidence" value="ECO:0007669"/>
    <property type="project" value="TreeGrafter"/>
</dbReference>
<dbReference type="Pfam" id="PF01256">
    <property type="entry name" value="Carb_kinase"/>
    <property type="match status" value="1"/>
</dbReference>
<keyword evidence="2 6" id="KW-0067">ATP-binding</keyword>
<dbReference type="CDD" id="cd01171">
    <property type="entry name" value="YXKO-related"/>
    <property type="match status" value="1"/>
</dbReference>
<comment type="cofactor">
    <cofactor evidence="6">
        <name>Mg(2+)</name>
        <dbReference type="ChEBI" id="CHEBI:18420"/>
    </cofactor>
</comment>
<dbReference type="InterPro" id="IPR017953">
    <property type="entry name" value="Carbohydrate_kinase_pred_CS"/>
</dbReference>
<dbReference type="GO" id="GO:0005524">
    <property type="term" value="F:ATP binding"/>
    <property type="evidence" value="ECO:0007669"/>
    <property type="project" value="UniProtKB-KW"/>
</dbReference>
<feature type="binding site" evidence="6">
    <location>
        <position position="220"/>
    </location>
    <ligand>
        <name>(6S)-NADPHX</name>
        <dbReference type="ChEBI" id="CHEBI:64076"/>
    </ligand>
</feature>
<comment type="similarity">
    <text evidence="6">Belongs to the NnrD/CARKD family.</text>
</comment>
<comment type="catalytic activity">
    <reaction evidence="6">
        <text>(6S)-NADHX + ADP = AMP + phosphate + NADH + H(+)</text>
        <dbReference type="Rhea" id="RHEA:32223"/>
        <dbReference type="ChEBI" id="CHEBI:15378"/>
        <dbReference type="ChEBI" id="CHEBI:43474"/>
        <dbReference type="ChEBI" id="CHEBI:57945"/>
        <dbReference type="ChEBI" id="CHEBI:64074"/>
        <dbReference type="ChEBI" id="CHEBI:456215"/>
        <dbReference type="ChEBI" id="CHEBI:456216"/>
        <dbReference type="EC" id="4.2.1.136"/>
    </reaction>
</comment>